<feature type="compositionally biased region" description="Polar residues" evidence="1">
    <location>
        <begin position="72"/>
        <end position="95"/>
    </location>
</feature>
<feature type="region of interest" description="Disordered" evidence="1">
    <location>
        <begin position="150"/>
        <end position="176"/>
    </location>
</feature>
<sequence length="176" mass="19503">MVWPTVSAILSSLPPLFNTTFRIITSSSSSYNVRSPNDHSTPHQNNHKRNGVAGAHNAHYNQQQRERERAQSADNDGQNRKNGTQVNTSPSTLRQSPPHAKSKPETQARRRSNDRFGGFLASMLRGGNTNKSTEKLNNANQQIRDIGRGQMPQPAHKGLPKHHTMHSISAQVAKSN</sequence>
<accession>A0AAD4R243</accession>
<comment type="caution">
    <text evidence="2">The sequence shown here is derived from an EMBL/GenBank/DDBJ whole genome shotgun (WGS) entry which is preliminary data.</text>
</comment>
<feature type="compositionally biased region" description="Basic and acidic residues" evidence="1">
    <location>
        <begin position="102"/>
        <end position="114"/>
    </location>
</feature>
<feature type="compositionally biased region" description="Polar residues" evidence="1">
    <location>
        <begin position="166"/>
        <end position="176"/>
    </location>
</feature>
<gene>
    <name evidence="2" type="ORF">DdX_06864</name>
</gene>
<dbReference type="Proteomes" id="UP001201812">
    <property type="component" value="Unassembled WGS sequence"/>
</dbReference>
<protein>
    <submittedName>
        <fullName evidence="2">Uncharacterized protein</fullName>
    </submittedName>
</protein>
<keyword evidence="3" id="KW-1185">Reference proteome</keyword>
<evidence type="ECO:0000313" key="3">
    <source>
        <dbReference type="Proteomes" id="UP001201812"/>
    </source>
</evidence>
<evidence type="ECO:0000256" key="1">
    <source>
        <dbReference type="SAM" id="MobiDB-lite"/>
    </source>
</evidence>
<organism evidence="2 3">
    <name type="scientific">Ditylenchus destructor</name>
    <dbReference type="NCBI Taxonomy" id="166010"/>
    <lineage>
        <taxon>Eukaryota</taxon>
        <taxon>Metazoa</taxon>
        <taxon>Ecdysozoa</taxon>
        <taxon>Nematoda</taxon>
        <taxon>Chromadorea</taxon>
        <taxon>Rhabditida</taxon>
        <taxon>Tylenchina</taxon>
        <taxon>Tylenchomorpha</taxon>
        <taxon>Sphaerularioidea</taxon>
        <taxon>Anguinidae</taxon>
        <taxon>Anguininae</taxon>
        <taxon>Ditylenchus</taxon>
    </lineage>
</organism>
<name>A0AAD4R243_9BILA</name>
<dbReference type="EMBL" id="JAKKPZ010000009">
    <property type="protein sequence ID" value="KAI1717134.1"/>
    <property type="molecule type" value="Genomic_DNA"/>
</dbReference>
<proteinExistence type="predicted"/>
<dbReference type="AlphaFoldDB" id="A0AAD4R243"/>
<evidence type="ECO:0000313" key="2">
    <source>
        <dbReference type="EMBL" id="KAI1717134.1"/>
    </source>
</evidence>
<feature type="region of interest" description="Disordered" evidence="1">
    <location>
        <begin position="29"/>
        <end position="134"/>
    </location>
</feature>
<reference evidence="2" key="1">
    <citation type="submission" date="2022-01" db="EMBL/GenBank/DDBJ databases">
        <title>Genome Sequence Resource for Two Populations of Ditylenchus destructor, the Migratory Endoparasitic Phytonematode.</title>
        <authorList>
            <person name="Zhang H."/>
            <person name="Lin R."/>
            <person name="Xie B."/>
        </authorList>
    </citation>
    <scope>NUCLEOTIDE SEQUENCE</scope>
    <source>
        <strain evidence="2">BazhouSP</strain>
    </source>
</reference>